<evidence type="ECO:0000256" key="3">
    <source>
        <dbReference type="ARBA" id="ARBA00022723"/>
    </source>
</evidence>
<dbReference type="NCBIfam" id="TIGR04105">
    <property type="entry name" value="FeFe_hydrog_B1"/>
    <property type="match status" value="1"/>
</dbReference>
<dbReference type="STRING" id="887929.HMP0721_1831"/>
<dbReference type="Pfam" id="PF25160">
    <property type="entry name" value="LdpA_Fe-S-bd"/>
    <property type="match status" value="1"/>
</dbReference>
<name>E6MIJ6_9FIRM</name>
<dbReference type="eggNOG" id="COG4624">
    <property type="taxonomic scope" value="Bacteria"/>
</dbReference>
<dbReference type="AlphaFoldDB" id="E6MIJ6"/>
<evidence type="ECO:0000259" key="7">
    <source>
        <dbReference type="PROSITE" id="PS51379"/>
    </source>
</evidence>
<keyword evidence="2" id="KW-0004">4Fe-4S</keyword>
<evidence type="ECO:0000256" key="1">
    <source>
        <dbReference type="ARBA" id="ARBA00022448"/>
    </source>
</evidence>
<proteinExistence type="predicted"/>
<keyword evidence="5" id="KW-0408">Iron</keyword>
<dbReference type="Pfam" id="PF02906">
    <property type="entry name" value="Fe_hyd_lg_C"/>
    <property type="match status" value="1"/>
</dbReference>
<keyword evidence="3" id="KW-0479">Metal-binding</keyword>
<dbReference type="PROSITE" id="PS51379">
    <property type="entry name" value="4FE4S_FER_2"/>
    <property type="match status" value="2"/>
</dbReference>
<dbReference type="GO" id="GO:0046872">
    <property type="term" value="F:metal ion binding"/>
    <property type="evidence" value="ECO:0007669"/>
    <property type="project" value="UniProtKB-KW"/>
</dbReference>
<dbReference type="GO" id="GO:0051539">
    <property type="term" value="F:4 iron, 4 sulfur cluster binding"/>
    <property type="evidence" value="ECO:0007669"/>
    <property type="project" value="UniProtKB-KW"/>
</dbReference>
<reference evidence="8 9" key="1">
    <citation type="submission" date="2010-12" db="EMBL/GenBank/DDBJ databases">
        <authorList>
            <person name="Muzny D."/>
            <person name="Qin X."/>
            <person name="Deng J."/>
            <person name="Jiang H."/>
            <person name="Liu Y."/>
            <person name="Qu J."/>
            <person name="Song X.-Z."/>
            <person name="Zhang L."/>
            <person name="Thornton R."/>
            <person name="Coyle M."/>
            <person name="Francisco L."/>
            <person name="Jackson L."/>
            <person name="Javaid M."/>
            <person name="Korchina V."/>
            <person name="Kovar C."/>
            <person name="Mata R."/>
            <person name="Mathew T."/>
            <person name="Ngo R."/>
            <person name="Nguyen L."/>
            <person name="Nguyen N."/>
            <person name="Okwuonu G."/>
            <person name="Ongeri F."/>
            <person name="Pham C."/>
            <person name="Simmons D."/>
            <person name="Wilczek-Boney K."/>
            <person name="Hale W."/>
            <person name="Jakkamsetti A."/>
            <person name="Pham P."/>
            <person name="Ruth R."/>
            <person name="San Lucas F."/>
            <person name="Warren J."/>
            <person name="Zhang J."/>
            <person name="Zhao Z."/>
            <person name="Zhou C."/>
            <person name="Zhu D."/>
            <person name="Lee S."/>
            <person name="Bess C."/>
            <person name="Blankenburg K."/>
            <person name="Forbes L."/>
            <person name="Fu Q."/>
            <person name="Gubbala S."/>
            <person name="Hirani K."/>
            <person name="Jayaseelan J.C."/>
            <person name="Lara F."/>
            <person name="Munidasa M."/>
            <person name="Palculict T."/>
            <person name="Patil S."/>
            <person name="Pu L.-L."/>
            <person name="Saada N."/>
            <person name="Tang L."/>
            <person name="Weissenberger G."/>
            <person name="Zhu Y."/>
            <person name="Hemphill L."/>
            <person name="Shang Y."/>
            <person name="Youmans B."/>
            <person name="Ayvaz T."/>
            <person name="Ross M."/>
            <person name="Santibanez J."/>
            <person name="Aqrawi P."/>
            <person name="Gross S."/>
            <person name="Joshi V."/>
            <person name="Fowler G."/>
            <person name="Nazareth L."/>
            <person name="Reid J."/>
            <person name="Worley K."/>
            <person name="Petrosino J."/>
            <person name="Highlander S."/>
            <person name="Gibbs R."/>
        </authorList>
    </citation>
    <scope>NUCLEOTIDE SEQUENCE [LARGE SCALE GENOMIC DNA]</scope>
    <source>
        <strain evidence="8 9">ATCC 23263</strain>
    </source>
</reference>
<dbReference type="SUPFAM" id="SSF53920">
    <property type="entry name" value="Fe-only hydrogenase"/>
    <property type="match status" value="1"/>
</dbReference>
<dbReference type="Gene3D" id="3.30.70.20">
    <property type="match status" value="2"/>
</dbReference>
<evidence type="ECO:0000256" key="4">
    <source>
        <dbReference type="ARBA" id="ARBA00022982"/>
    </source>
</evidence>
<comment type="caution">
    <text evidence="8">The sequence shown here is derived from an EMBL/GenBank/DDBJ whole genome shotgun (WGS) entry which is preliminary data.</text>
</comment>
<keyword evidence="6" id="KW-0411">Iron-sulfur</keyword>
<dbReference type="Pfam" id="PF00037">
    <property type="entry name" value="Fer4"/>
    <property type="match status" value="1"/>
</dbReference>
<dbReference type="InterPro" id="IPR017896">
    <property type="entry name" value="4Fe4S_Fe-S-bd"/>
</dbReference>
<feature type="domain" description="4Fe-4S ferredoxin-type" evidence="7">
    <location>
        <begin position="121"/>
        <end position="151"/>
    </location>
</feature>
<dbReference type="eggNOG" id="COG1143">
    <property type="taxonomic scope" value="Bacteria"/>
</dbReference>
<gene>
    <name evidence="8" type="ORF">HMP0721_1831</name>
</gene>
<keyword evidence="1" id="KW-0813">Transport</keyword>
<dbReference type="PANTHER" id="PTHR42859">
    <property type="entry name" value="OXIDOREDUCTASE"/>
    <property type="match status" value="1"/>
</dbReference>
<evidence type="ECO:0000313" key="9">
    <source>
        <dbReference type="Proteomes" id="UP000004754"/>
    </source>
</evidence>
<keyword evidence="9" id="KW-1185">Reference proteome</keyword>
<dbReference type="InterPro" id="IPR050294">
    <property type="entry name" value="RnfB_subfamily"/>
</dbReference>
<dbReference type="InterPro" id="IPR057431">
    <property type="entry name" value="LdpA_Fe-S-bd"/>
</dbReference>
<dbReference type="CDD" id="cd10549">
    <property type="entry name" value="MtMvhB_like"/>
    <property type="match status" value="1"/>
</dbReference>
<dbReference type="PROSITE" id="PS00198">
    <property type="entry name" value="4FE4S_FER_1"/>
    <property type="match status" value="1"/>
</dbReference>
<dbReference type="HOGENOM" id="CLU_039046_0_1_9"/>
<dbReference type="InterPro" id="IPR027631">
    <property type="entry name" value="Mono_FeFe_hydrog"/>
</dbReference>
<accession>E6MIJ6</accession>
<dbReference type="Proteomes" id="UP000004754">
    <property type="component" value="Unassembled WGS sequence"/>
</dbReference>
<feature type="domain" description="4Fe-4S ferredoxin-type" evidence="7">
    <location>
        <begin position="167"/>
        <end position="196"/>
    </location>
</feature>
<evidence type="ECO:0000256" key="2">
    <source>
        <dbReference type="ARBA" id="ARBA00022485"/>
    </source>
</evidence>
<dbReference type="SUPFAM" id="SSF54862">
    <property type="entry name" value="4Fe-4S ferredoxins"/>
    <property type="match status" value="1"/>
</dbReference>
<sequence length="493" mass="54367">MGNDGGIIALKHEVLYQVAKLAFEGKLESDRDTLPEKIIPGMIPHYRCCVYKEREIVRQRIRMAEGKAPGLEDDGNIIQVIEPACADCPISSYVVTDNCQNCLGKACLSACRFGAIHPGEKRSRIDANKCRECGMCATACPYNAIAHLVRPCKNSCPVDALTYDEMGLSVIDEEKCIRCGNCIHSCPFGAISTKSWIVDVIKAIQSDREVYVMIAPAVEGQFGKGITMTSWRKAMKELGFTDFVEVGLGGDLTTAAEAPEWYEAYQKGEKRTTSCCPGFVNMILRQYPELKDNMSTALSPMGELSRLIKSMHPDALTVFVGPCVAKKSEIIDQKIPGNADFALTFSELHALMRAKDIELTPMEEDYQRASTYGKRYADVGVADSCVQYIHEMGHDEELSIKRVSGGKECKTALMMLAKGRLQEDFIEGMACPGGCSHGPSAHDTSRKAMKVRDQMIEAADGRTISENLDQYDLSKFSMHREGPLPVPLKKPVE</sequence>
<keyword evidence="4" id="KW-0249">Electron transport</keyword>
<protein>
    <submittedName>
        <fullName evidence="8">4Fe-4S binding domain protein</fullName>
    </submittedName>
</protein>
<dbReference type="InterPro" id="IPR017900">
    <property type="entry name" value="4Fe4S_Fe_S_CS"/>
</dbReference>
<dbReference type="InterPro" id="IPR009016">
    <property type="entry name" value="Fe_hydrogenase"/>
</dbReference>
<evidence type="ECO:0000256" key="6">
    <source>
        <dbReference type="ARBA" id="ARBA00023014"/>
    </source>
</evidence>
<evidence type="ECO:0000313" key="8">
    <source>
        <dbReference type="EMBL" id="EFV01092.1"/>
    </source>
</evidence>
<evidence type="ECO:0000256" key="5">
    <source>
        <dbReference type="ARBA" id="ARBA00023004"/>
    </source>
</evidence>
<organism evidence="8 9">
    <name type="scientific">Pseudoramibacter alactolyticus ATCC 23263</name>
    <dbReference type="NCBI Taxonomy" id="887929"/>
    <lineage>
        <taxon>Bacteria</taxon>
        <taxon>Bacillati</taxon>
        <taxon>Bacillota</taxon>
        <taxon>Clostridia</taxon>
        <taxon>Eubacteriales</taxon>
        <taxon>Eubacteriaceae</taxon>
        <taxon>Pseudoramibacter</taxon>
    </lineage>
</organism>
<dbReference type="EMBL" id="AEQN01000023">
    <property type="protein sequence ID" value="EFV01092.1"/>
    <property type="molecule type" value="Genomic_DNA"/>
</dbReference>
<dbReference type="InterPro" id="IPR004108">
    <property type="entry name" value="Fe_hydrogenase_lsu_C"/>
</dbReference>
<dbReference type="PANTHER" id="PTHR42859:SF10">
    <property type="entry name" value="DIMETHYLSULFOXIDE REDUCTASE CHAIN B"/>
    <property type="match status" value="1"/>
</dbReference>
<dbReference type="Gene3D" id="3.40.950.10">
    <property type="entry name" value="Fe-only Hydrogenase (Larger Subunit), Chain L, domain 3"/>
    <property type="match status" value="1"/>
</dbReference>